<dbReference type="RefSeq" id="WP_017022227.1">
    <property type="nucleotide sequence ID" value="NZ_AJYJ02000065.1"/>
</dbReference>
<reference evidence="1 2" key="1">
    <citation type="journal article" date="2012" name="Science">
        <title>Ecological populations of bacteria act as socially cohesive units of antibiotic production and resistance.</title>
        <authorList>
            <person name="Cordero O.X."/>
            <person name="Wildschutte H."/>
            <person name="Kirkup B."/>
            <person name="Proehl S."/>
            <person name="Ngo L."/>
            <person name="Hussain F."/>
            <person name="Le Roux F."/>
            <person name="Mincer T."/>
            <person name="Polz M.F."/>
        </authorList>
    </citation>
    <scope>NUCLEOTIDE SEQUENCE [LARGE SCALE GENOMIC DNA]</scope>
    <source>
        <strain evidence="1 2">5S-186</strain>
    </source>
</reference>
<gene>
    <name evidence="1" type="ORF">A1Q5_19055</name>
</gene>
<proteinExistence type="predicted"/>
<name>A0ABX3AWC1_ALILO</name>
<protein>
    <submittedName>
        <fullName evidence="1">Uncharacterized protein</fullName>
    </submittedName>
</protein>
<accession>A0ABX3AWC1</accession>
<sequence>MSQLNLNESTRDIQFVINSIAGMILEAPKSLTVVFNITSNTSGICVIAWNNTKENETLLHETVYTNWENALEDAIDMERKLAELIIVTKEYTEVAV</sequence>
<dbReference type="EMBL" id="AJYJ02000065">
    <property type="protein sequence ID" value="OEF17032.1"/>
    <property type="molecule type" value="Genomic_DNA"/>
</dbReference>
<comment type="caution">
    <text evidence="1">The sequence shown here is derived from an EMBL/GenBank/DDBJ whole genome shotgun (WGS) entry which is preliminary data.</text>
</comment>
<dbReference type="Proteomes" id="UP000095059">
    <property type="component" value="Unassembled WGS sequence"/>
</dbReference>
<evidence type="ECO:0000313" key="2">
    <source>
        <dbReference type="Proteomes" id="UP000095059"/>
    </source>
</evidence>
<evidence type="ECO:0000313" key="1">
    <source>
        <dbReference type="EMBL" id="OEF17032.1"/>
    </source>
</evidence>
<organism evidence="1 2">
    <name type="scientific">Aliivibrio logei 5S-186</name>
    <dbReference type="NCBI Taxonomy" id="626086"/>
    <lineage>
        <taxon>Bacteria</taxon>
        <taxon>Pseudomonadati</taxon>
        <taxon>Pseudomonadota</taxon>
        <taxon>Gammaproteobacteria</taxon>
        <taxon>Vibrionales</taxon>
        <taxon>Vibrionaceae</taxon>
        <taxon>Aliivibrio</taxon>
    </lineage>
</organism>
<keyword evidence="2" id="KW-1185">Reference proteome</keyword>